<dbReference type="NCBIfam" id="TIGR02116">
    <property type="entry name" value="toxin_Txe_YoeB"/>
    <property type="match status" value="1"/>
</dbReference>
<protein>
    <submittedName>
        <fullName evidence="1">Txe/YoeB family addiction module toxin</fullName>
    </submittedName>
</protein>
<reference evidence="1 2" key="1">
    <citation type="submission" date="2023-12" db="EMBL/GenBank/DDBJ databases">
        <title>Genomic sequences of Capnocytophaga and Parvimonas strains.</title>
        <authorList>
            <person name="Watt R.M."/>
            <person name="Wang M."/>
            <person name="Yang T."/>
            <person name="Tong W.M."/>
        </authorList>
    </citation>
    <scope>NUCLEOTIDE SEQUENCE [LARGE SCALE GENOMIC DNA]</scope>
    <source>
        <strain evidence="1 2">CCUG 13096</strain>
    </source>
</reference>
<dbReference type="RefSeq" id="WP_298823405.1">
    <property type="nucleotide sequence ID" value="NZ_JAYKBW010000004.1"/>
</dbReference>
<dbReference type="Pfam" id="PF06769">
    <property type="entry name" value="YoeB_toxin"/>
    <property type="match status" value="1"/>
</dbReference>
<dbReference type="InterPro" id="IPR035093">
    <property type="entry name" value="RelE/ParE_toxin_dom_sf"/>
</dbReference>
<dbReference type="EMBL" id="JAYKBW010000004">
    <property type="protein sequence ID" value="MEB3074428.1"/>
    <property type="molecule type" value="Genomic_DNA"/>
</dbReference>
<name>A0ABU5Z6V3_9FLAO</name>
<evidence type="ECO:0000313" key="2">
    <source>
        <dbReference type="Proteomes" id="UP001311730"/>
    </source>
</evidence>
<evidence type="ECO:0000313" key="1">
    <source>
        <dbReference type="EMBL" id="MEB3074428.1"/>
    </source>
</evidence>
<accession>A0ABU5Z6V3</accession>
<proteinExistence type="predicted"/>
<dbReference type="Proteomes" id="UP001311730">
    <property type="component" value="Unassembled WGS sequence"/>
</dbReference>
<keyword evidence="2" id="KW-1185">Reference proteome</keyword>
<organism evidence="1 2">
    <name type="scientific">Capnocytophaga gingivalis</name>
    <dbReference type="NCBI Taxonomy" id="1017"/>
    <lineage>
        <taxon>Bacteria</taxon>
        <taxon>Pseudomonadati</taxon>
        <taxon>Bacteroidota</taxon>
        <taxon>Flavobacteriia</taxon>
        <taxon>Flavobacteriales</taxon>
        <taxon>Flavobacteriaceae</taxon>
        <taxon>Capnocytophaga</taxon>
    </lineage>
</organism>
<dbReference type="InterPro" id="IPR009614">
    <property type="entry name" value="YoeB_toxin"/>
</dbReference>
<comment type="caution">
    <text evidence="1">The sequence shown here is derived from an EMBL/GenBank/DDBJ whole genome shotgun (WGS) entry which is preliminary data.</text>
</comment>
<gene>
    <name evidence="1" type="ORF">VJJ08_03810</name>
</gene>
<sequence>MEKTDTYELTYTEGFLEQLEKHENSGQKDVLKKIEKLFSEIEISPKKGTGHLERLLGYGERYVYSRHINKKHRMVYEVFEEEKKVLMLTCYGHYDD</sequence>
<dbReference type="SUPFAM" id="SSF143011">
    <property type="entry name" value="RelE-like"/>
    <property type="match status" value="1"/>
</dbReference>
<dbReference type="Gene3D" id="3.30.2310.20">
    <property type="entry name" value="RelE-like"/>
    <property type="match status" value="1"/>
</dbReference>